<dbReference type="STRING" id="299467.A0A443SBK5"/>
<dbReference type="VEuPathDB" id="VectorBase:LDEU007187"/>
<keyword evidence="1" id="KW-1133">Transmembrane helix</keyword>
<comment type="caution">
    <text evidence="2">The sequence shown here is derived from an EMBL/GenBank/DDBJ whole genome shotgun (WGS) entry which is preliminary data.</text>
</comment>
<dbReference type="InterPro" id="IPR036249">
    <property type="entry name" value="Thioredoxin-like_sf"/>
</dbReference>
<reference evidence="2 3" key="1">
    <citation type="journal article" date="2018" name="Gigascience">
        <title>Genomes of trombidid mites reveal novel predicted allergens and laterally-transferred genes associated with secondary metabolism.</title>
        <authorList>
            <person name="Dong X."/>
            <person name="Chaisiri K."/>
            <person name="Xia D."/>
            <person name="Armstrong S.D."/>
            <person name="Fang Y."/>
            <person name="Donnelly M.J."/>
            <person name="Kadowaki T."/>
            <person name="McGarry J.W."/>
            <person name="Darby A.C."/>
            <person name="Makepeace B.L."/>
        </authorList>
    </citation>
    <scope>NUCLEOTIDE SEQUENCE [LARGE SCALE GENOMIC DNA]</scope>
    <source>
        <strain evidence="2">UoL-UT</strain>
    </source>
</reference>
<protein>
    <submittedName>
        <fullName evidence="2">Thioredoxin domain-containing protein-like protein</fullName>
    </submittedName>
</protein>
<dbReference type="SUPFAM" id="SSF52833">
    <property type="entry name" value="Thioredoxin-like"/>
    <property type="match status" value="1"/>
</dbReference>
<dbReference type="EMBL" id="NCKV01004329">
    <property type="protein sequence ID" value="RWS24854.1"/>
    <property type="molecule type" value="Genomic_DNA"/>
</dbReference>
<name>A0A443SBK5_9ACAR</name>
<keyword evidence="1" id="KW-0812">Transmembrane</keyword>
<feature type="transmembrane region" description="Helical" evidence="1">
    <location>
        <begin position="98"/>
        <end position="114"/>
    </location>
</feature>
<organism evidence="2 3">
    <name type="scientific">Leptotrombidium deliense</name>
    <dbReference type="NCBI Taxonomy" id="299467"/>
    <lineage>
        <taxon>Eukaryota</taxon>
        <taxon>Metazoa</taxon>
        <taxon>Ecdysozoa</taxon>
        <taxon>Arthropoda</taxon>
        <taxon>Chelicerata</taxon>
        <taxon>Arachnida</taxon>
        <taxon>Acari</taxon>
        <taxon>Acariformes</taxon>
        <taxon>Trombidiformes</taxon>
        <taxon>Prostigmata</taxon>
        <taxon>Anystina</taxon>
        <taxon>Parasitengona</taxon>
        <taxon>Trombiculoidea</taxon>
        <taxon>Trombiculidae</taxon>
        <taxon>Leptotrombidium</taxon>
    </lineage>
</organism>
<dbReference type="OrthoDB" id="20229at2759"/>
<keyword evidence="1" id="KW-0472">Membrane</keyword>
<sequence>MAIVSRRELKKVVHPHYILNVLLASSYIILKTLPPMCSFLFSSCNLDHRELEIMVYTAIVVIFRTRKQGAVNLLPYLGTACMLIKMGNVVLYFYSDPVYGLIFIVFCLLHLLLLPEPSYQGPENVVYFKSTDLEEEIQRNKRVSWLIELYAPWNPACIDFASVFSELSAR</sequence>
<dbReference type="Proteomes" id="UP000288716">
    <property type="component" value="Unassembled WGS sequence"/>
</dbReference>
<dbReference type="AlphaFoldDB" id="A0A443SBK5"/>
<evidence type="ECO:0000313" key="3">
    <source>
        <dbReference type="Proteomes" id="UP000288716"/>
    </source>
</evidence>
<keyword evidence="3" id="KW-1185">Reference proteome</keyword>
<gene>
    <name evidence="2" type="ORF">B4U80_03491</name>
</gene>
<evidence type="ECO:0000313" key="2">
    <source>
        <dbReference type="EMBL" id="RWS24854.1"/>
    </source>
</evidence>
<accession>A0A443SBK5</accession>
<evidence type="ECO:0000256" key="1">
    <source>
        <dbReference type="SAM" id="Phobius"/>
    </source>
</evidence>
<feature type="transmembrane region" description="Helical" evidence="1">
    <location>
        <begin position="73"/>
        <end position="92"/>
    </location>
</feature>
<dbReference type="Gene3D" id="3.40.30.10">
    <property type="entry name" value="Glutaredoxin"/>
    <property type="match status" value="1"/>
</dbReference>
<proteinExistence type="predicted"/>